<dbReference type="EMBL" id="FOXD01000006">
    <property type="protein sequence ID" value="SFP50110.1"/>
    <property type="molecule type" value="Genomic_DNA"/>
</dbReference>
<evidence type="ECO:0000313" key="4">
    <source>
        <dbReference type="Proteomes" id="UP000198892"/>
    </source>
</evidence>
<reference evidence="4" key="1">
    <citation type="submission" date="2016-10" db="EMBL/GenBank/DDBJ databases">
        <authorList>
            <person name="Varghese N."/>
            <person name="Submissions S."/>
        </authorList>
    </citation>
    <scope>NUCLEOTIDE SEQUENCE [LARGE SCALE GENOMIC DNA]</scope>
    <source>
        <strain evidence="4">S7</strain>
    </source>
</reference>
<evidence type="ECO:0000256" key="2">
    <source>
        <dbReference type="SAM" id="Phobius"/>
    </source>
</evidence>
<keyword evidence="4" id="KW-1185">Reference proteome</keyword>
<protein>
    <recommendedName>
        <fullName evidence="5">YrhC-like protein</fullName>
    </recommendedName>
</protein>
<keyword evidence="2" id="KW-0812">Transmembrane</keyword>
<feature type="region of interest" description="Disordered" evidence="1">
    <location>
        <begin position="54"/>
        <end position="73"/>
    </location>
</feature>
<gene>
    <name evidence="3" type="ORF">SAMN05518683_10643</name>
</gene>
<dbReference type="RefSeq" id="WP_093336221.1">
    <property type="nucleotide sequence ID" value="NZ_FOXD01000006.1"/>
</dbReference>
<name>A0A1I5QVH4_9BACI</name>
<feature type="transmembrane region" description="Helical" evidence="2">
    <location>
        <begin position="32"/>
        <end position="52"/>
    </location>
</feature>
<evidence type="ECO:0000256" key="1">
    <source>
        <dbReference type="SAM" id="MobiDB-lite"/>
    </source>
</evidence>
<dbReference type="AlphaFoldDB" id="A0A1I5QVH4"/>
<accession>A0A1I5QVH4</accession>
<organism evidence="3 4">
    <name type="scientific">Salibacterium halotolerans</name>
    <dbReference type="NCBI Taxonomy" id="1884432"/>
    <lineage>
        <taxon>Bacteria</taxon>
        <taxon>Bacillati</taxon>
        <taxon>Bacillota</taxon>
        <taxon>Bacilli</taxon>
        <taxon>Bacillales</taxon>
        <taxon>Bacillaceae</taxon>
    </lineage>
</organism>
<dbReference type="OrthoDB" id="2973226at2"/>
<dbReference type="Proteomes" id="UP000198892">
    <property type="component" value="Unassembled WGS sequence"/>
</dbReference>
<feature type="transmembrane region" description="Helical" evidence="2">
    <location>
        <begin position="5"/>
        <end position="26"/>
    </location>
</feature>
<feature type="compositionally biased region" description="Basic and acidic residues" evidence="1">
    <location>
        <begin position="61"/>
        <end position="73"/>
    </location>
</feature>
<proteinExistence type="predicted"/>
<evidence type="ECO:0000313" key="3">
    <source>
        <dbReference type="EMBL" id="SFP50110.1"/>
    </source>
</evidence>
<evidence type="ECO:0008006" key="5">
    <source>
        <dbReference type="Google" id="ProtNLM"/>
    </source>
</evidence>
<keyword evidence="2" id="KW-1133">Transmembrane helix</keyword>
<keyword evidence="2" id="KW-0472">Membrane</keyword>
<sequence>MHVPVIRAFIMLAVCAVLFFTAPVLYEERAGYSLQVISFTGMVFFLSYGMLLSRESNPSEQKTEKKDQLHRSS</sequence>